<proteinExistence type="predicted"/>
<evidence type="ECO:0000313" key="1">
    <source>
        <dbReference type="EnsemblPlants" id="cds.evm.model.06.245"/>
    </source>
</evidence>
<keyword evidence="2" id="KW-1185">Reference proteome</keyword>
<dbReference type="AlphaFoldDB" id="A0A803PXK6"/>
<dbReference type="Proteomes" id="UP000596661">
    <property type="component" value="Chromosome 6"/>
</dbReference>
<organism evidence="1 2">
    <name type="scientific">Cannabis sativa</name>
    <name type="common">Hemp</name>
    <name type="synonym">Marijuana</name>
    <dbReference type="NCBI Taxonomy" id="3483"/>
    <lineage>
        <taxon>Eukaryota</taxon>
        <taxon>Viridiplantae</taxon>
        <taxon>Streptophyta</taxon>
        <taxon>Embryophyta</taxon>
        <taxon>Tracheophyta</taxon>
        <taxon>Spermatophyta</taxon>
        <taxon>Magnoliopsida</taxon>
        <taxon>eudicotyledons</taxon>
        <taxon>Gunneridae</taxon>
        <taxon>Pentapetalae</taxon>
        <taxon>rosids</taxon>
        <taxon>fabids</taxon>
        <taxon>Rosales</taxon>
        <taxon>Cannabaceae</taxon>
        <taxon>Cannabis</taxon>
    </lineage>
</organism>
<accession>A0A803PXK6</accession>
<reference evidence="1" key="2">
    <citation type="submission" date="2021-03" db="UniProtKB">
        <authorList>
            <consortium name="EnsemblPlants"/>
        </authorList>
    </citation>
    <scope>IDENTIFICATION</scope>
</reference>
<dbReference type="EMBL" id="UZAU01000556">
    <property type="status" value="NOT_ANNOTATED_CDS"/>
    <property type="molecule type" value="Genomic_DNA"/>
</dbReference>
<name>A0A803PXK6_CANSA</name>
<dbReference type="EnsemblPlants" id="evm.model.06.245">
    <property type="protein sequence ID" value="cds.evm.model.06.245"/>
    <property type="gene ID" value="evm.TU.06.245"/>
</dbReference>
<protein>
    <submittedName>
        <fullName evidence="1">Uncharacterized protein</fullName>
    </submittedName>
</protein>
<sequence length="204" mass="23200">MLLPHHAALYLTLRRNRGMKRGKQCKKCFPFDSRNVMRDTMGVRASRRKEITGYSTRSPFFAPWGGHVNKVNPMRTKSGRSTRWRRAIQKRRLTGEGDWPLWRLPAKERAFATEAGDSLTFGPWKQLSSRKPRALLYLPNFVDITQRPWLLRLSLGGSVSGGGSVFLFAILEKEAVSSTFKEVQVSRAFFLNLKALSPSGCLVE</sequence>
<evidence type="ECO:0000313" key="2">
    <source>
        <dbReference type="Proteomes" id="UP000596661"/>
    </source>
</evidence>
<dbReference type="Gramene" id="evm.model.06.245">
    <property type="protein sequence ID" value="cds.evm.model.06.245"/>
    <property type="gene ID" value="evm.TU.06.245"/>
</dbReference>
<reference evidence="1" key="1">
    <citation type="submission" date="2018-11" db="EMBL/GenBank/DDBJ databases">
        <authorList>
            <person name="Grassa J C."/>
        </authorList>
    </citation>
    <scope>NUCLEOTIDE SEQUENCE [LARGE SCALE GENOMIC DNA]</scope>
</reference>